<comment type="function">
    <text evidence="6">Accepts ubiquitin from the E1 complex and catalyzes its covalent attachment to other proteins. In vitro catalyzes 'Lys-48'-, as well as 'Lys-63'-linked polyubiquitination. May be involved in degradation of muscle-specific proteins. Mediates polyubiquitination of CYP3A4.</text>
</comment>
<evidence type="ECO:0000259" key="10">
    <source>
        <dbReference type="PROSITE" id="PS50127"/>
    </source>
</evidence>
<proteinExistence type="predicted"/>
<evidence type="ECO:0000259" key="8">
    <source>
        <dbReference type="PROSITE" id="PS50006"/>
    </source>
</evidence>
<dbReference type="Gene3D" id="2.60.200.20">
    <property type="match status" value="1"/>
</dbReference>
<evidence type="ECO:0000256" key="5">
    <source>
        <dbReference type="ARBA" id="ARBA00022840"/>
    </source>
</evidence>
<reference evidence="11 12" key="1">
    <citation type="submission" date="2015-07" db="EMBL/GenBank/DDBJ databases">
        <title>The genome of Dufourea novaeangliae.</title>
        <authorList>
            <person name="Pan H."/>
            <person name="Kapheim K."/>
        </authorList>
    </citation>
    <scope>NUCLEOTIDE SEQUENCE [LARGE SCALE GENOMIC DNA]</scope>
    <source>
        <strain evidence="11">0120121106</strain>
        <tissue evidence="11">Whole body</tissue>
    </source>
</reference>
<dbReference type="InterPro" id="IPR011009">
    <property type="entry name" value="Kinase-like_dom_sf"/>
</dbReference>
<evidence type="ECO:0000256" key="2">
    <source>
        <dbReference type="ARBA" id="ARBA00022679"/>
    </source>
</evidence>
<dbReference type="SMART" id="SM00212">
    <property type="entry name" value="UBCc"/>
    <property type="match status" value="1"/>
</dbReference>
<dbReference type="PROSITE" id="PS50006">
    <property type="entry name" value="FHA_DOMAIN"/>
    <property type="match status" value="1"/>
</dbReference>
<accession>A0A154PFN3</accession>
<dbReference type="InterPro" id="IPR008271">
    <property type="entry name" value="Ser/Thr_kinase_AS"/>
</dbReference>
<evidence type="ECO:0000256" key="3">
    <source>
        <dbReference type="ARBA" id="ARBA00022741"/>
    </source>
</evidence>
<evidence type="ECO:0000313" key="11">
    <source>
        <dbReference type="EMBL" id="KZC10673.1"/>
    </source>
</evidence>
<evidence type="ECO:0000313" key="12">
    <source>
        <dbReference type="Proteomes" id="UP000076502"/>
    </source>
</evidence>
<dbReference type="CDD" id="cd22666">
    <property type="entry name" value="FHA_CHK2"/>
    <property type="match status" value="1"/>
</dbReference>
<dbReference type="EC" id="2.3.2.23" evidence="1"/>
<dbReference type="GO" id="GO:0004672">
    <property type="term" value="F:protein kinase activity"/>
    <property type="evidence" value="ECO:0007669"/>
    <property type="project" value="InterPro"/>
</dbReference>
<dbReference type="PROSITE" id="PS00108">
    <property type="entry name" value="PROTEIN_KINASE_ST"/>
    <property type="match status" value="1"/>
</dbReference>
<protein>
    <recommendedName>
        <fullName evidence="1">E2 ubiquitin-conjugating enzyme</fullName>
        <ecNumber evidence="1">2.3.2.23</ecNumber>
    </recommendedName>
</protein>
<dbReference type="Pfam" id="PF00179">
    <property type="entry name" value="UQ_con"/>
    <property type="match status" value="1"/>
</dbReference>
<dbReference type="EMBL" id="KQ434893">
    <property type="protein sequence ID" value="KZC10673.1"/>
    <property type="molecule type" value="Genomic_DNA"/>
</dbReference>
<feature type="active site" description="Glycyl thioester intermediate" evidence="7">
    <location>
        <position position="74"/>
    </location>
</feature>
<feature type="domain" description="FHA" evidence="8">
    <location>
        <begin position="227"/>
        <end position="290"/>
    </location>
</feature>
<dbReference type="Pfam" id="PF00498">
    <property type="entry name" value="FHA"/>
    <property type="match status" value="1"/>
</dbReference>
<dbReference type="InterPro" id="IPR000719">
    <property type="entry name" value="Prot_kinase_dom"/>
</dbReference>
<dbReference type="SUPFAM" id="SSF56112">
    <property type="entry name" value="Protein kinase-like (PK-like)"/>
    <property type="match status" value="1"/>
</dbReference>
<sequence>LNKNPVEGFSAGLIDDNDIYQWEVLIIGPPDTLYEGGFFKAHLEFPREYPLRPPRMKFITEIWHPNIEKNGNVCISILHEPGDDKWGYEKASERWLPVHTVETILISVISMLADPNDESPANVDAAVKRMEGKLYRIQEKGGEVCQKKPRGVFVGHEQIFKWKDLFNSGKPDEEIVLTLPDTQDANSVCLTQSQEVSLSQDRTMTVWGRLCPIKLPFKSLEMIKNCYTLGRSESCDIWVTNKELKPKWLSVMSKVHFKITREFINGNTKDMVIYLEDLSQNGTFVNKQRVGRGNKVVLESNDVISLAQPMVTVYVFMSTVAFESNDLPPELKSRYAVSRKLGSGACGEVKLVFSKVGCKKFAMKTVLKMSTTTNGQRHPLNDPDKIMNEVKILKALKHPCIIRMEEIVDSPRAVYIVLELMEGGELFERIKSRGKLSEKSAKLIFYQVVLAVSYLHDSGITHRDLKPENILLASDTDVTLAKVSDFGLSKLVDAQTMMKTFCGTPMYVAPEILCNIGRGSYTNQVHVWSLGVILYACLSGSVPFNCQDREISLQEQIKRGCYKFPASKFGHVTNKAIDLIKRMMTVNPQKRITIKQVLLHPWLQDRDLRDTADMLLSKENDENVVPISISSNYRHKNEQYPSLIKRARMEV</sequence>
<dbReference type="GO" id="GO:0061631">
    <property type="term" value="F:ubiquitin conjugating enzyme activity"/>
    <property type="evidence" value="ECO:0007669"/>
    <property type="project" value="UniProtKB-EC"/>
</dbReference>
<evidence type="ECO:0000259" key="9">
    <source>
        <dbReference type="PROSITE" id="PS50011"/>
    </source>
</evidence>
<dbReference type="STRING" id="178035.A0A154PFN3"/>
<dbReference type="InterPro" id="IPR023313">
    <property type="entry name" value="UBQ-conjugating_AS"/>
</dbReference>
<organism evidence="11 12">
    <name type="scientific">Dufourea novaeangliae</name>
    <name type="common">Sweat bee</name>
    <dbReference type="NCBI Taxonomy" id="178035"/>
    <lineage>
        <taxon>Eukaryota</taxon>
        <taxon>Metazoa</taxon>
        <taxon>Ecdysozoa</taxon>
        <taxon>Arthropoda</taxon>
        <taxon>Hexapoda</taxon>
        <taxon>Insecta</taxon>
        <taxon>Pterygota</taxon>
        <taxon>Neoptera</taxon>
        <taxon>Endopterygota</taxon>
        <taxon>Hymenoptera</taxon>
        <taxon>Apocrita</taxon>
        <taxon>Aculeata</taxon>
        <taxon>Apoidea</taxon>
        <taxon>Anthophila</taxon>
        <taxon>Halictidae</taxon>
        <taxon>Rophitinae</taxon>
        <taxon>Dufourea</taxon>
    </lineage>
</organism>
<dbReference type="SMART" id="SM00240">
    <property type="entry name" value="FHA"/>
    <property type="match status" value="1"/>
</dbReference>
<dbReference type="Proteomes" id="UP000076502">
    <property type="component" value="Unassembled WGS sequence"/>
</dbReference>
<dbReference type="PROSITE" id="PS50127">
    <property type="entry name" value="UBC_2"/>
    <property type="match status" value="1"/>
</dbReference>
<dbReference type="PANTHER" id="PTHR24347">
    <property type="entry name" value="SERINE/THREONINE-PROTEIN KINASE"/>
    <property type="match status" value="1"/>
</dbReference>
<evidence type="ECO:0000256" key="6">
    <source>
        <dbReference type="ARBA" id="ARBA00053162"/>
    </source>
</evidence>
<dbReference type="OrthoDB" id="19692at2759"/>
<dbReference type="InterPro" id="IPR016135">
    <property type="entry name" value="UBQ-conjugating_enzyme/RWD"/>
</dbReference>
<feature type="domain" description="Protein kinase" evidence="9">
    <location>
        <begin position="335"/>
        <end position="603"/>
    </location>
</feature>
<keyword evidence="4" id="KW-0833">Ubl conjugation pathway</keyword>
<feature type="non-terminal residue" evidence="11">
    <location>
        <position position="1"/>
    </location>
</feature>
<name>A0A154PFN3_DUFNO</name>
<dbReference type="CDD" id="cd23795">
    <property type="entry name" value="UBCc_UBE2G1"/>
    <property type="match status" value="1"/>
</dbReference>
<dbReference type="PROSITE" id="PS00183">
    <property type="entry name" value="UBC_1"/>
    <property type="match status" value="1"/>
</dbReference>
<dbReference type="SMART" id="SM00220">
    <property type="entry name" value="S_TKc"/>
    <property type="match status" value="1"/>
</dbReference>
<keyword evidence="2" id="KW-0808">Transferase</keyword>
<keyword evidence="5" id="KW-0067">ATP-binding</keyword>
<dbReference type="InterPro" id="IPR000253">
    <property type="entry name" value="FHA_dom"/>
</dbReference>
<keyword evidence="3" id="KW-0547">Nucleotide-binding</keyword>
<dbReference type="GO" id="GO:0005524">
    <property type="term" value="F:ATP binding"/>
    <property type="evidence" value="ECO:0007669"/>
    <property type="project" value="UniProtKB-KW"/>
</dbReference>
<feature type="domain" description="UBC core" evidence="10">
    <location>
        <begin position="1"/>
        <end position="150"/>
    </location>
</feature>
<evidence type="ECO:0000256" key="7">
    <source>
        <dbReference type="PROSITE-ProRule" id="PRU10133"/>
    </source>
</evidence>
<dbReference type="SUPFAM" id="SSF49879">
    <property type="entry name" value="SMAD/FHA domain"/>
    <property type="match status" value="1"/>
</dbReference>
<evidence type="ECO:0000256" key="4">
    <source>
        <dbReference type="ARBA" id="ARBA00022786"/>
    </source>
</evidence>
<dbReference type="PROSITE" id="PS50011">
    <property type="entry name" value="PROTEIN_KINASE_DOM"/>
    <property type="match status" value="1"/>
</dbReference>
<dbReference type="GO" id="GO:0032446">
    <property type="term" value="P:protein modification by small protein conjugation"/>
    <property type="evidence" value="ECO:0007669"/>
    <property type="project" value="UniProtKB-ARBA"/>
</dbReference>
<dbReference type="InterPro" id="IPR008984">
    <property type="entry name" value="SMAD_FHA_dom_sf"/>
</dbReference>
<dbReference type="FunFam" id="1.10.510.10:FF:000571">
    <property type="entry name" value="Maternal embryonic leucine zipper kinase"/>
    <property type="match status" value="1"/>
</dbReference>
<dbReference type="InterPro" id="IPR000608">
    <property type="entry name" value="UBC"/>
</dbReference>
<dbReference type="AlphaFoldDB" id="A0A154PFN3"/>
<dbReference type="Gene3D" id="1.10.510.10">
    <property type="entry name" value="Transferase(Phosphotransferase) domain 1"/>
    <property type="match status" value="1"/>
</dbReference>
<dbReference type="Gene3D" id="3.10.110.10">
    <property type="entry name" value="Ubiquitin Conjugating Enzyme"/>
    <property type="match status" value="1"/>
</dbReference>
<dbReference type="SUPFAM" id="SSF54495">
    <property type="entry name" value="UBC-like"/>
    <property type="match status" value="1"/>
</dbReference>
<keyword evidence="12" id="KW-1185">Reference proteome</keyword>
<dbReference type="FunFam" id="3.10.110.10:FF:000018">
    <property type="entry name" value="Ubiquitin-conjugating enzyme E2 G1"/>
    <property type="match status" value="1"/>
</dbReference>
<gene>
    <name evidence="11" type="ORF">WN55_00425</name>
</gene>
<evidence type="ECO:0000256" key="1">
    <source>
        <dbReference type="ARBA" id="ARBA00012486"/>
    </source>
</evidence>
<keyword evidence="11" id="KW-0418">Kinase</keyword>
<dbReference type="Pfam" id="PF00069">
    <property type="entry name" value="Pkinase"/>
    <property type="match status" value="1"/>
</dbReference>